<reference evidence="4" key="1">
    <citation type="journal article" date="2006" name="PLoS Biol.">
        <title>Macronuclear genome sequence of the ciliate Tetrahymena thermophila, a model eukaryote.</title>
        <authorList>
            <person name="Eisen J.A."/>
            <person name="Coyne R.S."/>
            <person name="Wu M."/>
            <person name="Wu D."/>
            <person name="Thiagarajan M."/>
            <person name="Wortman J.R."/>
            <person name="Badger J.H."/>
            <person name="Ren Q."/>
            <person name="Amedeo P."/>
            <person name="Jones K.M."/>
            <person name="Tallon L.J."/>
            <person name="Delcher A.L."/>
            <person name="Salzberg S.L."/>
            <person name="Silva J.C."/>
            <person name="Haas B.J."/>
            <person name="Majoros W.H."/>
            <person name="Farzad M."/>
            <person name="Carlton J.M."/>
            <person name="Smith R.K. Jr."/>
            <person name="Garg J."/>
            <person name="Pearlman R.E."/>
            <person name="Karrer K.M."/>
            <person name="Sun L."/>
            <person name="Manning G."/>
            <person name="Elde N.C."/>
            <person name="Turkewitz A.P."/>
            <person name="Asai D.J."/>
            <person name="Wilkes D.E."/>
            <person name="Wang Y."/>
            <person name="Cai H."/>
            <person name="Collins K."/>
            <person name="Stewart B.A."/>
            <person name="Lee S.R."/>
            <person name="Wilamowska K."/>
            <person name="Weinberg Z."/>
            <person name="Ruzzo W.L."/>
            <person name="Wloga D."/>
            <person name="Gaertig J."/>
            <person name="Frankel J."/>
            <person name="Tsao C.-C."/>
            <person name="Gorovsky M.A."/>
            <person name="Keeling P.J."/>
            <person name="Waller R.F."/>
            <person name="Patron N.J."/>
            <person name="Cherry J.M."/>
            <person name="Stover N.A."/>
            <person name="Krieger C.J."/>
            <person name="del Toro C."/>
            <person name="Ryder H.F."/>
            <person name="Williamson S.C."/>
            <person name="Barbeau R.A."/>
            <person name="Hamilton E.P."/>
            <person name="Orias E."/>
        </authorList>
    </citation>
    <scope>NUCLEOTIDE SEQUENCE [LARGE SCALE GENOMIC DNA]</scope>
    <source>
        <strain evidence="4">SB210</strain>
    </source>
</reference>
<evidence type="ECO:0000256" key="1">
    <source>
        <dbReference type="SAM" id="Coils"/>
    </source>
</evidence>
<keyword evidence="4" id="KW-1185">Reference proteome</keyword>
<feature type="compositionally biased region" description="Polar residues" evidence="2">
    <location>
        <begin position="149"/>
        <end position="169"/>
    </location>
</feature>
<feature type="region of interest" description="Disordered" evidence="2">
    <location>
        <begin position="137"/>
        <end position="169"/>
    </location>
</feature>
<gene>
    <name evidence="3" type="ORF">TTHERM_00277350</name>
</gene>
<dbReference type="GeneID" id="7827544"/>
<dbReference type="AlphaFoldDB" id="I7M8D1"/>
<feature type="coiled-coil region" evidence="1">
    <location>
        <begin position="467"/>
        <end position="494"/>
    </location>
</feature>
<organism evidence="3 4">
    <name type="scientific">Tetrahymena thermophila (strain SB210)</name>
    <dbReference type="NCBI Taxonomy" id="312017"/>
    <lineage>
        <taxon>Eukaryota</taxon>
        <taxon>Sar</taxon>
        <taxon>Alveolata</taxon>
        <taxon>Ciliophora</taxon>
        <taxon>Intramacronucleata</taxon>
        <taxon>Oligohymenophorea</taxon>
        <taxon>Hymenostomatida</taxon>
        <taxon>Tetrahymenina</taxon>
        <taxon>Tetrahymenidae</taxon>
        <taxon>Tetrahymena</taxon>
    </lineage>
</organism>
<dbReference type="InParanoid" id="I7M8D1"/>
<feature type="coiled-coil region" evidence="1">
    <location>
        <begin position="217"/>
        <end position="244"/>
    </location>
</feature>
<protein>
    <submittedName>
        <fullName evidence="3">Uncharacterized protein</fullName>
    </submittedName>
</protein>
<sequence length="509" mass="59167">MEEQILQKENISTVNEKEKIPVEGILSENISTNRNLINQTESQNLSTSFYKISKSNRYSVSENREIIEENLQLLQSKMKRNNNIPRPKNSEIIKRDKDNIQKTIGTHKAAHKFNQGSTIEQGDSDNKVFIQNGNVKRHHSFSKGRGKENSVSQNCQEKSNASSSLNQQRKTAEICPPFQEQENIQNLKHQEINQISYKHCKKDTIFENNQYKFVRQKAVIAQNKENLEKNLIKLNNIKMAEQEKGAIIMRGLENKQNYQISKIHNSQQTHLVKQMGNSKQHSYLLKSGNNPNRNNLSKNTNNNSYDNQMINSFNNDLNVLNECQEFSQASTDSDKIQSNQNYPTVKNQIQTRGRSTRKANLNQDITQEDSKIYQISKNSIYLDRNKTERDELTNQMFSKDIDNQQIGSVSNISFSVTLTEQIREKKNKELFEENRAHLLTEEDQITKKEWIKLHLEGNKIKNLPSNIEEEYNRIQKLTQKNEIALQEYVAIRKKIISIQSKNRIPSALR</sequence>
<name>I7M8D1_TETTS</name>
<proteinExistence type="predicted"/>
<dbReference type="RefSeq" id="XP_001018095.2">
    <property type="nucleotide sequence ID" value="XM_001018095.2"/>
</dbReference>
<evidence type="ECO:0000313" key="4">
    <source>
        <dbReference type="Proteomes" id="UP000009168"/>
    </source>
</evidence>
<dbReference type="KEGG" id="tet:TTHERM_00277350"/>
<accession>I7M8D1</accession>
<evidence type="ECO:0000313" key="3">
    <source>
        <dbReference type="EMBL" id="EAR97850.2"/>
    </source>
</evidence>
<dbReference type="EMBL" id="GG662656">
    <property type="protein sequence ID" value="EAR97850.2"/>
    <property type="molecule type" value="Genomic_DNA"/>
</dbReference>
<keyword evidence="1" id="KW-0175">Coiled coil</keyword>
<dbReference type="Proteomes" id="UP000009168">
    <property type="component" value="Unassembled WGS sequence"/>
</dbReference>
<evidence type="ECO:0000256" key="2">
    <source>
        <dbReference type="SAM" id="MobiDB-lite"/>
    </source>
</evidence>